<keyword evidence="2" id="KW-1185">Reference proteome</keyword>
<dbReference type="AlphaFoldDB" id="E3NBW3"/>
<evidence type="ECO:0008006" key="3">
    <source>
        <dbReference type="Google" id="ProtNLM"/>
    </source>
</evidence>
<dbReference type="Proteomes" id="UP000008281">
    <property type="component" value="Unassembled WGS sequence"/>
</dbReference>
<dbReference type="EMBL" id="DS268590">
    <property type="protein sequence ID" value="EFO92523.1"/>
    <property type="molecule type" value="Genomic_DNA"/>
</dbReference>
<gene>
    <name evidence="1" type="ORF">CRE_14949</name>
</gene>
<proteinExistence type="predicted"/>
<sequence>MTTAQLNFQLRNKRPVYLEFLHRNESGIIQFTDDWTIDRTLLYQGRRVTVQQYFEDRYGFFLEFPRTRMIYFLGNSGSTYPQESIICEWY</sequence>
<dbReference type="InterPro" id="IPR036085">
    <property type="entry name" value="PAZ_dom_sf"/>
</dbReference>
<name>E3NBW3_CAERE</name>
<organism evidence="2">
    <name type="scientific">Caenorhabditis remanei</name>
    <name type="common">Caenorhabditis vulgaris</name>
    <dbReference type="NCBI Taxonomy" id="31234"/>
    <lineage>
        <taxon>Eukaryota</taxon>
        <taxon>Metazoa</taxon>
        <taxon>Ecdysozoa</taxon>
        <taxon>Nematoda</taxon>
        <taxon>Chromadorea</taxon>
        <taxon>Rhabditida</taxon>
        <taxon>Rhabditina</taxon>
        <taxon>Rhabditomorpha</taxon>
        <taxon>Rhabditoidea</taxon>
        <taxon>Rhabditidae</taxon>
        <taxon>Peloderinae</taxon>
        <taxon>Caenorhabditis</taxon>
    </lineage>
</organism>
<reference evidence="1" key="1">
    <citation type="submission" date="2007-07" db="EMBL/GenBank/DDBJ databases">
        <title>PCAP assembly of the Caenorhabditis remanei genome.</title>
        <authorList>
            <consortium name="The Caenorhabditis remanei Sequencing Consortium"/>
            <person name="Wilson R.K."/>
        </authorList>
    </citation>
    <scope>NUCLEOTIDE SEQUENCE [LARGE SCALE GENOMIC DNA]</scope>
    <source>
        <strain evidence="1">PB4641</strain>
    </source>
</reference>
<dbReference type="SUPFAM" id="SSF101690">
    <property type="entry name" value="PAZ domain"/>
    <property type="match status" value="1"/>
</dbReference>
<evidence type="ECO:0000313" key="1">
    <source>
        <dbReference type="EMBL" id="EFO92523.1"/>
    </source>
</evidence>
<dbReference type="HOGENOM" id="CLU_2442942_0_0_1"/>
<evidence type="ECO:0000313" key="2">
    <source>
        <dbReference type="Proteomes" id="UP000008281"/>
    </source>
</evidence>
<dbReference type="InParanoid" id="E3NBW3"/>
<accession>E3NBW3</accession>
<protein>
    <recommendedName>
        <fullName evidence="3">PAZ domain-containing protein</fullName>
    </recommendedName>
</protein>